<organism evidence="2 3">
    <name type="scientific">Deinococcus hopiensis KR-140</name>
    <dbReference type="NCBI Taxonomy" id="695939"/>
    <lineage>
        <taxon>Bacteria</taxon>
        <taxon>Thermotogati</taxon>
        <taxon>Deinococcota</taxon>
        <taxon>Deinococci</taxon>
        <taxon>Deinococcales</taxon>
        <taxon>Deinococcaceae</taxon>
        <taxon>Deinococcus</taxon>
    </lineage>
</organism>
<feature type="domain" description="Metallo-beta-lactamase" evidence="1">
    <location>
        <begin position="85"/>
        <end position="254"/>
    </location>
</feature>
<proteinExistence type="predicted"/>
<evidence type="ECO:0000313" key="2">
    <source>
        <dbReference type="EMBL" id="SMB96874.1"/>
    </source>
</evidence>
<reference evidence="2 3" key="1">
    <citation type="submission" date="2017-04" db="EMBL/GenBank/DDBJ databases">
        <authorList>
            <person name="Afonso C.L."/>
            <person name="Miller P.J."/>
            <person name="Scott M.A."/>
            <person name="Spackman E."/>
            <person name="Goraichik I."/>
            <person name="Dimitrov K.M."/>
            <person name="Suarez D.L."/>
            <person name="Swayne D.E."/>
        </authorList>
    </citation>
    <scope>NUCLEOTIDE SEQUENCE [LARGE SCALE GENOMIC DNA]</scope>
    <source>
        <strain evidence="2 3">KR-140</strain>
    </source>
</reference>
<dbReference type="PANTHER" id="PTHR36839">
    <property type="entry name" value="METALLO-BETA-LACTAMASE FAMILY PROTEIN (AFU_ORTHOLOGUE AFUA_5G12770)"/>
    <property type="match status" value="1"/>
</dbReference>
<dbReference type="RefSeq" id="WP_212648405.1">
    <property type="nucleotide sequence ID" value="NZ_FWWU01000010.1"/>
</dbReference>
<dbReference type="InterPro" id="IPR036866">
    <property type="entry name" value="RibonucZ/Hydroxyglut_hydro"/>
</dbReference>
<dbReference type="EMBL" id="FWWU01000010">
    <property type="protein sequence ID" value="SMB96874.1"/>
    <property type="molecule type" value="Genomic_DNA"/>
</dbReference>
<dbReference type="PANTHER" id="PTHR36839:SF1">
    <property type="entry name" value="METALLO-BETA-LACTAMASE FAMILY PROTEIN (AFU_ORTHOLOGUE AFUA_5G12770)"/>
    <property type="match status" value="1"/>
</dbReference>
<keyword evidence="3" id="KW-1185">Reference proteome</keyword>
<name>A0A1W1VVI4_9DEIO</name>
<evidence type="ECO:0000259" key="1">
    <source>
        <dbReference type="SMART" id="SM00849"/>
    </source>
</evidence>
<dbReference type="Gene3D" id="3.60.15.10">
    <property type="entry name" value="Ribonuclease Z/Hydroxyacylglutathione hydrolase-like"/>
    <property type="match status" value="1"/>
</dbReference>
<dbReference type="SUPFAM" id="SSF56281">
    <property type="entry name" value="Metallo-hydrolase/oxidoreductase"/>
    <property type="match status" value="1"/>
</dbReference>
<dbReference type="AlphaFoldDB" id="A0A1W1VVI4"/>
<gene>
    <name evidence="2" type="ORF">SAMN00790413_06180</name>
</gene>
<evidence type="ECO:0000313" key="3">
    <source>
        <dbReference type="Proteomes" id="UP000192582"/>
    </source>
</evidence>
<dbReference type="SMART" id="SM00849">
    <property type="entry name" value="Lactamase_B"/>
    <property type="match status" value="1"/>
</dbReference>
<dbReference type="STRING" id="695939.SAMN00790413_06180"/>
<sequence>MERLATQRPQQALTPYICATCGTQHAPSAVPPAQCRVCEDERQYVGWIGQAWTSLEALRASHRVRVWEEEPGLHGVGVTPSLMIGQRALLVQGASGNVLWDCLPVVDDAGLAAIAALGGVDAIAISHPHYYGVMVEWAHALGAPIYLHAADHEWVCRPDPAIRFWEGASLALGPDLTLVHCGGHFAGGAVLHWQGGAGGLGALLTGDLINVVMDRRWVSFMYSFPNLIPLSAHAVRSIAAAVSPYPFERLYAAWADKVVYRDARAAVRRSAERYLAALQAP</sequence>
<protein>
    <submittedName>
        <fullName evidence="2">Metallo-beta-lactamase superfamily protein</fullName>
    </submittedName>
</protein>
<dbReference type="InterPro" id="IPR001279">
    <property type="entry name" value="Metallo-B-lactamas"/>
</dbReference>
<accession>A0A1W1VVI4</accession>
<dbReference type="Proteomes" id="UP000192582">
    <property type="component" value="Unassembled WGS sequence"/>
</dbReference>